<feature type="domain" description="RsbT co-antagonist protein RsbRD N-terminal" evidence="2">
    <location>
        <begin position="25"/>
        <end position="162"/>
    </location>
</feature>
<feature type="domain" description="PucR C-terminal helix-turn-helix" evidence="1">
    <location>
        <begin position="327"/>
        <end position="385"/>
    </location>
</feature>
<evidence type="ECO:0000259" key="2">
    <source>
        <dbReference type="Pfam" id="PF14361"/>
    </source>
</evidence>
<dbReference type="Pfam" id="PF13556">
    <property type="entry name" value="HTH_30"/>
    <property type="match status" value="1"/>
</dbReference>
<dbReference type="Proteomes" id="UP000316541">
    <property type="component" value="Unassembled WGS sequence"/>
</dbReference>
<comment type="caution">
    <text evidence="3">The sequence shown here is derived from an EMBL/GenBank/DDBJ whole genome shotgun (WGS) entry which is preliminary data.</text>
</comment>
<dbReference type="PANTHER" id="PTHR33744">
    <property type="entry name" value="CARBOHYDRATE DIACID REGULATOR"/>
    <property type="match status" value="1"/>
</dbReference>
<organism evidence="3 4">
    <name type="scientific">Microbispora hainanensis</name>
    <dbReference type="NCBI Taxonomy" id="568844"/>
    <lineage>
        <taxon>Bacteria</taxon>
        <taxon>Bacillati</taxon>
        <taxon>Actinomycetota</taxon>
        <taxon>Actinomycetes</taxon>
        <taxon>Streptosporangiales</taxon>
        <taxon>Streptosporangiaceae</taxon>
        <taxon>Microbispora</taxon>
    </lineage>
</organism>
<gene>
    <name evidence="3" type="ORF">FLX08_05985</name>
</gene>
<dbReference type="PANTHER" id="PTHR33744:SF1">
    <property type="entry name" value="DNA-BINDING TRANSCRIPTIONAL ACTIVATOR ADER"/>
    <property type="match status" value="1"/>
</dbReference>
<evidence type="ECO:0000259" key="1">
    <source>
        <dbReference type="Pfam" id="PF13556"/>
    </source>
</evidence>
<accession>A0A544Z1W3</accession>
<name>A0A544Z1W3_9ACTN</name>
<dbReference type="Gene3D" id="1.10.10.2840">
    <property type="entry name" value="PucR C-terminal helix-turn-helix domain"/>
    <property type="match status" value="1"/>
</dbReference>
<dbReference type="InterPro" id="IPR025736">
    <property type="entry name" value="PucR_C-HTH_dom"/>
</dbReference>
<evidence type="ECO:0000313" key="3">
    <source>
        <dbReference type="EMBL" id="TQS22891.1"/>
    </source>
</evidence>
<dbReference type="RefSeq" id="WP_142617188.1">
    <property type="nucleotide sequence ID" value="NZ_VIRM01000005.1"/>
</dbReference>
<proteinExistence type="predicted"/>
<sequence>MRSRTDAEVRELLRTSAAGLLERLPELADELVKRGRESDEAYRMTVPFEDHWKSTHEGLRIGITAILQPRHERRDVAYAQTVGRRRAEFGLPLDSLMRSYRLAAQVTWNGVIDIIGDQGQERLPALLRSATHVWHAIDRQAVAAADAYRRRENELLGRTNQRVNAMLDALLECRADPAVAGVAAGALGLPEHGRYAVVTTRLPAQPDRVHRPDEIGGLRFLWRMRPDLEMAVVHLGDRELDDLVAAITPVVCASAGVSPVVESLADLGTARRLAEVAMRTCSGTGPEIARLDRRLPAALVVCQPELAGHLAGGVLGPIIASSDGGVLLATLEAWLRCEGSAVRAAAELYCHRNTVFNRVRRIEQLTGRSLARPLDVVELSLALDAVRLLPGT</sequence>
<dbReference type="InterPro" id="IPR042070">
    <property type="entry name" value="PucR_C-HTH_sf"/>
</dbReference>
<evidence type="ECO:0000313" key="4">
    <source>
        <dbReference type="Proteomes" id="UP000316541"/>
    </source>
</evidence>
<protein>
    <submittedName>
        <fullName evidence="3">PucR family transcriptional regulator</fullName>
    </submittedName>
</protein>
<dbReference type="EMBL" id="VIRM01000005">
    <property type="protein sequence ID" value="TQS22891.1"/>
    <property type="molecule type" value="Genomic_DNA"/>
</dbReference>
<reference evidence="3 4" key="1">
    <citation type="submission" date="2019-07" db="EMBL/GenBank/DDBJ databases">
        <title>Microbispora hainanensis DSM 45428.</title>
        <authorList>
            <person name="Thawai C."/>
        </authorList>
    </citation>
    <scope>NUCLEOTIDE SEQUENCE [LARGE SCALE GENOMIC DNA]</scope>
    <source>
        <strain evidence="3 4">DSM 45428</strain>
    </source>
</reference>
<dbReference type="Pfam" id="PF14361">
    <property type="entry name" value="RsbRD_N"/>
    <property type="match status" value="1"/>
</dbReference>
<dbReference type="InterPro" id="IPR051448">
    <property type="entry name" value="CdaR-like_regulators"/>
</dbReference>
<dbReference type="InterPro" id="IPR025751">
    <property type="entry name" value="RsbRD_N_dom"/>
</dbReference>
<dbReference type="AlphaFoldDB" id="A0A544Z1W3"/>